<feature type="binding site" evidence="10">
    <location>
        <position position="12"/>
    </location>
    <ligand>
        <name>ADP</name>
        <dbReference type="ChEBI" id="CHEBI:456216"/>
    </ligand>
</feature>
<feature type="binding site" evidence="10">
    <location>
        <position position="82"/>
    </location>
    <ligand>
        <name>sn-glycerol 3-phosphate</name>
        <dbReference type="ChEBI" id="CHEBI:57597"/>
    </ligand>
</feature>
<feature type="domain" description="Carbohydrate kinase FGGY N-terminal" evidence="12">
    <location>
        <begin position="6"/>
        <end position="251"/>
    </location>
</feature>
<feature type="binding site" evidence="10">
    <location>
        <position position="315"/>
    </location>
    <ligand>
        <name>ATP</name>
        <dbReference type="ChEBI" id="CHEBI:30616"/>
    </ligand>
</feature>
<feature type="binding site" evidence="10">
    <location>
        <position position="266"/>
    </location>
    <ligand>
        <name>ATP</name>
        <dbReference type="ChEBI" id="CHEBI:30616"/>
    </ligand>
</feature>
<feature type="binding site" evidence="10">
    <location>
        <position position="16"/>
    </location>
    <ligand>
        <name>ADP</name>
        <dbReference type="ChEBI" id="CHEBI:456216"/>
    </ligand>
</feature>
<feature type="domain" description="Carbohydrate kinase FGGY C-terminal" evidence="13">
    <location>
        <begin position="261"/>
        <end position="455"/>
    </location>
</feature>
<dbReference type="FunFam" id="3.30.420.40:FF:000007">
    <property type="entry name" value="Glycerol kinase"/>
    <property type="match status" value="1"/>
</dbReference>
<dbReference type="InterPro" id="IPR018485">
    <property type="entry name" value="FGGY_C"/>
</dbReference>
<dbReference type="Proteomes" id="UP000252008">
    <property type="component" value="Unassembled WGS sequence"/>
</dbReference>
<feature type="binding site" evidence="10">
    <location>
        <position position="83"/>
    </location>
    <ligand>
        <name>glycerol</name>
        <dbReference type="ChEBI" id="CHEBI:17754"/>
    </ligand>
</feature>
<keyword evidence="4 10" id="KW-0547">Nucleotide-binding</keyword>
<evidence type="ECO:0000256" key="7">
    <source>
        <dbReference type="ARBA" id="ARBA00022840"/>
    </source>
</evidence>
<evidence type="ECO:0000256" key="4">
    <source>
        <dbReference type="ARBA" id="ARBA00022741"/>
    </source>
</evidence>
<evidence type="ECO:0000256" key="5">
    <source>
        <dbReference type="ARBA" id="ARBA00022777"/>
    </source>
</evidence>
<dbReference type="HAMAP" id="MF_00186">
    <property type="entry name" value="Glycerol_kin"/>
    <property type="match status" value="1"/>
</dbReference>
<dbReference type="InterPro" id="IPR005999">
    <property type="entry name" value="Glycerol_kin"/>
</dbReference>
<keyword evidence="6 10" id="KW-0319">Glycerol metabolism</keyword>
<feature type="binding site" evidence="10">
    <location>
        <position position="82"/>
    </location>
    <ligand>
        <name>glycerol</name>
        <dbReference type="ChEBI" id="CHEBI:17754"/>
    </ligand>
</feature>
<dbReference type="CDD" id="cd07769">
    <property type="entry name" value="ASKHA_NBD_FGGY_GK"/>
    <property type="match status" value="1"/>
</dbReference>
<feature type="binding site" evidence="10">
    <location>
        <position position="14"/>
    </location>
    <ligand>
        <name>ATP</name>
        <dbReference type="ChEBI" id="CHEBI:30616"/>
    </ligand>
</feature>
<evidence type="ECO:0000256" key="6">
    <source>
        <dbReference type="ARBA" id="ARBA00022798"/>
    </source>
</evidence>
<comment type="function">
    <text evidence="9 10">Key enzyme in the regulation of glycerol uptake and metabolism. Catalyzes the phosphorylation of glycerol to yield sn-glycerol 3-phosphate.</text>
</comment>
<dbReference type="GO" id="GO:0004370">
    <property type="term" value="F:glycerol kinase activity"/>
    <property type="evidence" value="ECO:0007669"/>
    <property type="project" value="UniProtKB-UniRule"/>
</dbReference>
<dbReference type="EC" id="2.7.1.30" evidence="10"/>
<feature type="binding site" evidence="10">
    <location>
        <position position="12"/>
    </location>
    <ligand>
        <name>sn-glycerol 3-phosphate</name>
        <dbReference type="ChEBI" id="CHEBI:57597"/>
    </ligand>
</feature>
<name>A0A375YC75_MYCPF</name>
<dbReference type="RefSeq" id="WP_083142941.1">
    <property type="nucleotide sequence ID" value="NZ_MVID01000005.1"/>
</dbReference>
<protein>
    <recommendedName>
        <fullName evidence="10">Glycerol kinase</fullName>
        <ecNumber evidence="10">2.7.1.30</ecNumber>
    </recommendedName>
    <alternativeName>
        <fullName evidence="10">ATP:glycerol 3-phosphotransferase</fullName>
    </alternativeName>
    <alternativeName>
        <fullName evidence="10">Glycerokinase</fullName>
        <shortName evidence="10">GK</shortName>
    </alternativeName>
</protein>
<feature type="binding site" evidence="10">
    <location>
        <position position="244"/>
    </location>
    <ligand>
        <name>glycerol</name>
        <dbReference type="ChEBI" id="CHEBI:17754"/>
    </ligand>
</feature>
<dbReference type="Pfam" id="PF02782">
    <property type="entry name" value="FGGY_C"/>
    <property type="match status" value="1"/>
</dbReference>
<feature type="binding site" evidence="10">
    <location>
        <position position="315"/>
    </location>
    <ligand>
        <name>ADP</name>
        <dbReference type="ChEBI" id="CHEBI:456216"/>
    </ligand>
</feature>
<dbReference type="GO" id="GO:0006072">
    <property type="term" value="P:glycerol-3-phosphate metabolic process"/>
    <property type="evidence" value="ECO:0007669"/>
    <property type="project" value="InterPro"/>
</dbReference>
<evidence type="ECO:0000256" key="11">
    <source>
        <dbReference type="RuleBase" id="RU003733"/>
    </source>
</evidence>
<dbReference type="SUPFAM" id="SSF53067">
    <property type="entry name" value="Actin-like ATPase domain"/>
    <property type="match status" value="2"/>
</dbReference>
<feature type="binding site" evidence="10">
    <location>
        <position position="134"/>
    </location>
    <ligand>
        <name>sn-glycerol 3-phosphate</name>
        <dbReference type="ChEBI" id="CHEBI:57597"/>
    </ligand>
</feature>
<keyword evidence="3 10" id="KW-0808">Transferase</keyword>
<accession>A0A375YC75</accession>
<evidence type="ECO:0000259" key="13">
    <source>
        <dbReference type="Pfam" id="PF02782"/>
    </source>
</evidence>
<dbReference type="EMBL" id="UEGS01000001">
    <property type="protein sequence ID" value="SRX78689.1"/>
    <property type="molecule type" value="Genomic_DNA"/>
</dbReference>
<dbReference type="NCBIfam" id="NF000756">
    <property type="entry name" value="PRK00047.1"/>
    <property type="match status" value="1"/>
</dbReference>
<comment type="similarity">
    <text evidence="2 10 11">Belongs to the FGGY kinase family.</text>
</comment>
<keyword evidence="7 10" id="KW-0067">ATP-binding</keyword>
<dbReference type="GO" id="GO:0005829">
    <property type="term" value="C:cytosol"/>
    <property type="evidence" value="ECO:0007669"/>
    <property type="project" value="TreeGrafter"/>
</dbReference>
<feature type="binding site" evidence="10">
    <location>
        <position position="13"/>
    </location>
    <ligand>
        <name>ATP</name>
        <dbReference type="ChEBI" id="CHEBI:30616"/>
    </ligand>
</feature>
<dbReference type="InterPro" id="IPR018484">
    <property type="entry name" value="FGGY_N"/>
</dbReference>
<sequence>MADFVAAIDQGTTSTRCMIFDHDGAEVGRHQLEHEQILPRAGWVEHNPVEIWERAASVVATALNKTKLAASDLAALGITNQRETSLVWNRRTGRPYYNAIVWQDTRTDRIASALDRDGRGEVIRRKAGLPPATYFSGGKLQWLLENVDGLREDAEKGDAIFGTTDTWVLWNLTGGPRGGVHVTDVTNASRTMLMNLETLDWDDELLGFFGVPRQMLPGICPSSSPEPYGVTVYGDLPITGILGDQQAAMVGQVCLSAGEAKNTYGTGNFLLLNTGETIVRSDNGLLTTVCYQFASRDGSPAKPVYALEGSIAVTGSAVQWLRDQLGIISGAAQSESLARQVEDNGGVYFVPAFSGLFAPYWRSDARGAIVGLSRFNTNAHLARATLEAICYQSRDVVDAMAADSGVHLEVLKVDGGITANDLCMQIQADVLGVDVVRPVVAETTALGAAYAAGLAVGFWDGPDDLRANWQEDKRWTPNWSEERRANGYAGWRKAVERTLDWVDVD</sequence>
<dbReference type="STRING" id="39692.BST38_09090"/>
<feature type="binding site" evidence="10">
    <location>
        <position position="416"/>
    </location>
    <ligand>
        <name>ADP</name>
        <dbReference type="ChEBI" id="CHEBI:456216"/>
    </ligand>
</feature>
<comment type="pathway">
    <text evidence="1 10">Polyol metabolism; glycerol degradation via glycerol kinase pathway; sn-glycerol 3-phosphate from glycerol: step 1/1.</text>
</comment>
<dbReference type="PANTHER" id="PTHR10196">
    <property type="entry name" value="SUGAR KINASE"/>
    <property type="match status" value="1"/>
</dbReference>
<feature type="binding site" evidence="10">
    <location>
        <position position="420"/>
    </location>
    <ligand>
        <name>ADP</name>
        <dbReference type="ChEBI" id="CHEBI:456216"/>
    </ligand>
</feature>
<dbReference type="Gene3D" id="3.30.420.40">
    <property type="match status" value="2"/>
</dbReference>
<proteinExistence type="inferred from homology"/>
<keyword evidence="15" id="KW-1185">Reference proteome</keyword>
<dbReference type="NCBIfam" id="TIGR01311">
    <property type="entry name" value="glycerol_kin"/>
    <property type="match status" value="1"/>
</dbReference>
<dbReference type="InterPro" id="IPR043129">
    <property type="entry name" value="ATPase_NBD"/>
</dbReference>
<organism evidence="14 15">
    <name type="scientific">Mycolicibacterium parafortuitum</name>
    <name type="common">Mycobacterium parafortuitum</name>
    <dbReference type="NCBI Taxonomy" id="39692"/>
    <lineage>
        <taxon>Bacteria</taxon>
        <taxon>Bacillati</taxon>
        <taxon>Actinomycetota</taxon>
        <taxon>Actinomycetes</taxon>
        <taxon>Mycobacteriales</taxon>
        <taxon>Mycobacteriaceae</taxon>
        <taxon>Mycolicibacterium</taxon>
    </lineage>
</organism>
<feature type="binding site" evidence="10">
    <location>
        <position position="319"/>
    </location>
    <ligand>
        <name>ATP</name>
        <dbReference type="ChEBI" id="CHEBI:30616"/>
    </ligand>
</feature>
<feature type="binding site" evidence="10">
    <location>
        <position position="416"/>
    </location>
    <ligand>
        <name>ATP</name>
        <dbReference type="ChEBI" id="CHEBI:30616"/>
    </ligand>
</feature>
<feature type="binding site" evidence="10">
    <location>
        <position position="134"/>
    </location>
    <ligand>
        <name>glycerol</name>
        <dbReference type="ChEBI" id="CHEBI:17754"/>
    </ligand>
</feature>
<feature type="binding site" evidence="10">
    <location>
        <position position="12"/>
    </location>
    <ligand>
        <name>ATP</name>
        <dbReference type="ChEBI" id="CHEBI:30616"/>
    </ligand>
</feature>
<dbReference type="PIRSF" id="PIRSF000538">
    <property type="entry name" value="GlpK"/>
    <property type="match status" value="1"/>
</dbReference>
<keyword evidence="5 10" id="KW-0418">Kinase</keyword>
<dbReference type="AlphaFoldDB" id="A0A375YC75"/>
<dbReference type="FunFam" id="3.30.420.40:FF:000008">
    <property type="entry name" value="Glycerol kinase"/>
    <property type="match status" value="1"/>
</dbReference>
<dbReference type="GO" id="GO:0019563">
    <property type="term" value="P:glycerol catabolic process"/>
    <property type="evidence" value="ECO:0007669"/>
    <property type="project" value="UniProtKB-UniRule"/>
</dbReference>
<feature type="binding site" evidence="10">
    <location>
        <position position="266"/>
    </location>
    <ligand>
        <name>ADP</name>
        <dbReference type="ChEBI" id="CHEBI:456216"/>
    </ligand>
</feature>
<evidence type="ECO:0000256" key="10">
    <source>
        <dbReference type="HAMAP-Rule" id="MF_00186"/>
    </source>
</evidence>
<dbReference type="GO" id="GO:0005524">
    <property type="term" value="F:ATP binding"/>
    <property type="evidence" value="ECO:0007669"/>
    <property type="project" value="UniProtKB-UniRule"/>
</dbReference>
<dbReference type="PANTHER" id="PTHR10196:SF69">
    <property type="entry name" value="GLYCEROL KINASE"/>
    <property type="match status" value="1"/>
</dbReference>
<evidence type="ECO:0000313" key="15">
    <source>
        <dbReference type="Proteomes" id="UP000252008"/>
    </source>
</evidence>
<dbReference type="PROSITE" id="PS00445">
    <property type="entry name" value="FGGY_KINASES_2"/>
    <property type="match status" value="1"/>
</dbReference>
<comment type="activity regulation">
    <text evidence="10">Inhibited by fructose 1,6-bisphosphate (FBP).</text>
</comment>
<evidence type="ECO:0000256" key="9">
    <source>
        <dbReference type="ARBA" id="ARBA00054633"/>
    </source>
</evidence>
<evidence type="ECO:0000256" key="2">
    <source>
        <dbReference type="ARBA" id="ARBA00009156"/>
    </source>
</evidence>
<reference evidence="14 15" key="1">
    <citation type="submission" date="2018-05" db="EMBL/GenBank/DDBJ databases">
        <authorList>
            <consortium name="IHU Genomes"/>
        </authorList>
    </citation>
    <scope>NUCLEOTIDE SEQUENCE [LARGE SCALE GENOMIC DNA]</scope>
    <source>
        <strain evidence="14 15">P7335</strain>
    </source>
</reference>
<dbReference type="InterPro" id="IPR000577">
    <property type="entry name" value="Carb_kinase_FGGY"/>
</dbReference>
<dbReference type="Pfam" id="PF00370">
    <property type="entry name" value="FGGY_N"/>
    <property type="match status" value="1"/>
</dbReference>
<evidence type="ECO:0000256" key="1">
    <source>
        <dbReference type="ARBA" id="ARBA00005190"/>
    </source>
</evidence>
<evidence type="ECO:0000256" key="8">
    <source>
        <dbReference type="ARBA" id="ARBA00052101"/>
    </source>
</evidence>
<feature type="binding site" evidence="10">
    <location>
        <position position="83"/>
    </location>
    <ligand>
        <name>sn-glycerol 3-phosphate</name>
        <dbReference type="ChEBI" id="CHEBI:57597"/>
    </ligand>
</feature>
<evidence type="ECO:0000259" key="12">
    <source>
        <dbReference type="Pfam" id="PF00370"/>
    </source>
</evidence>
<dbReference type="InterPro" id="IPR018483">
    <property type="entry name" value="Carb_kinase_FGGY_CS"/>
</dbReference>
<evidence type="ECO:0000313" key="14">
    <source>
        <dbReference type="EMBL" id="SRX78689.1"/>
    </source>
</evidence>
<dbReference type="PROSITE" id="PS00933">
    <property type="entry name" value="FGGY_KINASES_1"/>
    <property type="match status" value="1"/>
</dbReference>
<dbReference type="UniPathway" id="UPA00618">
    <property type="reaction ID" value="UER00672"/>
</dbReference>
<comment type="catalytic activity">
    <reaction evidence="8 10">
        <text>glycerol + ATP = sn-glycerol 3-phosphate + ADP + H(+)</text>
        <dbReference type="Rhea" id="RHEA:21644"/>
        <dbReference type="ChEBI" id="CHEBI:15378"/>
        <dbReference type="ChEBI" id="CHEBI:17754"/>
        <dbReference type="ChEBI" id="CHEBI:30616"/>
        <dbReference type="ChEBI" id="CHEBI:57597"/>
        <dbReference type="ChEBI" id="CHEBI:456216"/>
        <dbReference type="EC" id="2.7.1.30"/>
    </reaction>
</comment>
<feature type="binding site" evidence="10">
    <location>
        <position position="245"/>
    </location>
    <ligand>
        <name>glycerol</name>
        <dbReference type="ChEBI" id="CHEBI:17754"/>
    </ligand>
</feature>
<feature type="binding site" evidence="10">
    <location>
        <position position="244"/>
    </location>
    <ligand>
        <name>sn-glycerol 3-phosphate</name>
        <dbReference type="ChEBI" id="CHEBI:57597"/>
    </ligand>
</feature>
<evidence type="ECO:0000256" key="3">
    <source>
        <dbReference type="ARBA" id="ARBA00022679"/>
    </source>
</evidence>
<gene>
    <name evidence="10" type="primary">glpK</name>
    <name evidence="14" type="ORF">MPP7335_00417</name>
</gene>